<feature type="transmembrane region" description="Helical" evidence="10">
    <location>
        <begin position="77"/>
        <end position="97"/>
    </location>
</feature>
<dbReference type="EMBL" id="CAMXCT030000502">
    <property type="protein sequence ID" value="CAL4766965.1"/>
    <property type="molecule type" value="Genomic_DNA"/>
</dbReference>
<dbReference type="AlphaFoldDB" id="A0A9P1FKN7"/>
<keyword evidence="13" id="KW-1185">Reference proteome</keyword>
<comment type="caution">
    <text evidence="11">The sequence shown here is derived from an EMBL/GenBank/DDBJ whole genome shotgun (WGS) entry which is preliminary data.</text>
</comment>
<feature type="transmembrane region" description="Helical" evidence="10">
    <location>
        <begin position="176"/>
        <end position="199"/>
    </location>
</feature>
<keyword evidence="5 12" id="KW-0762">Sugar transport</keyword>
<dbReference type="OrthoDB" id="409725at2759"/>
<evidence type="ECO:0000256" key="1">
    <source>
        <dbReference type="ARBA" id="ARBA00004651"/>
    </source>
</evidence>
<name>A0A9P1FKN7_9DINO</name>
<keyword evidence="4" id="KW-1003">Cell membrane</keyword>
<comment type="subcellular location">
    <subcellularLocation>
        <location evidence="1">Cell membrane</location>
        <topology evidence="1">Multi-pass membrane protein</topology>
    </subcellularLocation>
</comment>
<feature type="transmembrane region" description="Helical" evidence="10">
    <location>
        <begin position="205"/>
        <end position="225"/>
    </location>
</feature>
<evidence type="ECO:0000256" key="4">
    <source>
        <dbReference type="ARBA" id="ARBA00022475"/>
    </source>
</evidence>
<feature type="transmembrane region" description="Helical" evidence="10">
    <location>
        <begin position="104"/>
        <end position="126"/>
    </location>
</feature>
<dbReference type="GO" id="GO:0051119">
    <property type="term" value="F:sugar transmembrane transporter activity"/>
    <property type="evidence" value="ECO:0007669"/>
    <property type="project" value="InterPro"/>
</dbReference>
<dbReference type="EMBL" id="CAMXCT010000502">
    <property type="protein sequence ID" value="CAI3979653.1"/>
    <property type="molecule type" value="Genomic_DNA"/>
</dbReference>
<dbReference type="InterPro" id="IPR004316">
    <property type="entry name" value="SWEET_rpt"/>
</dbReference>
<keyword evidence="6 10" id="KW-0812">Transmembrane</keyword>
<gene>
    <name evidence="11" type="ORF">C1SCF055_LOCUS7590</name>
</gene>
<keyword evidence="8 10" id="KW-1133">Transmembrane helix</keyword>
<feature type="transmembrane region" description="Helical" evidence="10">
    <location>
        <begin position="12"/>
        <end position="34"/>
    </location>
</feature>
<reference evidence="11" key="1">
    <citation type="submission" date="2022-10" db="EMBL/GenBank/DDBJ databases">
        <authorList>
            <person name="Chen Y."/>
            <person name="Dougan E. K."/>
            <person name="Chan C."/>
            <person name="Rhodes N."/>
            <person name="Thang M."/>
        </authorList>
    </citation>
    <scope>NUCLEOTIDE SEQUENCE</scope>
</reference>
<evidence type="ECO:0000313" key="12">
    <source>
        <dbReference type="EMBL" id="CAL4766965.1"/>
    </source>
</evidence>
<evidence type="ECO:0000256" key="9">
    <source>
        <dbReference type="ARBA" id="ARBA00023136"/>
    </source>
</evidence>
<evidence type="ECO:0000313" key="11">
    <source>
        <dbReference type="EMBL" id="CAI3979653.1"/>
    </source>
</evidence>
<evidence type="ECO:0000256" key="2">
    <source>
        <dbReference type="ARBA" id="ARBA00007809"/>
    </source>
</evidence>
<dbReference type="PANTHER" id="PTHR10791:SF30">
    <property type="entry name" value="SUGAR TRANSPORTER SWEET1"/>
    <property type="match status" value="1"/>
</dbReference>
<evidence type="ECO:0000256" key="10">
    <source>
        <dbReference type="SAM" id="Phobius"/>
    </source>
</evidence>
<dbReference type="Proteomes" id="UP001152797">
    <property type="component" value="Unassembled WGS sequence"/>
</dbReference>
<protein>
    <submittedName>
        <fullName evidence="12">Bidirectional sugar transporter SWEET5 (OsSWEET5)</fullName>
    </submittedName>
</protein>
<evidence type="ECO:0000256" key="8">
    <source>
        <dbReference type="ARBA" id="ARBA00022989"/>
    </source>
</evidence>
<evidence type="ECO:0000256" key="3">
    <source>
        <dbReference type="ARBA" id="ARBA00022448"/>
    </source>
</evidence>
<proteinExistence type="inferred from homology"/>
<dbReference type="EMBL" id="CAMXCT020000502">
    <property type="protein sequence ID" value="CAL1133028.1"/>
    <property type="molecule type" value="Genomic_DNA"/>
</dbReference>
<sequence length="246" mass="26675">MVMHPELGSVFGWLGTVFTLVYFLSPVPTCMNVVKSKSVQEFSAFPYAMGVFNCSCWVYYCVVTMEASSKDLTPNMVVNGVGALMFLCYVSIFLVYAGSRLTSILRLVLTAILVEALLIGFCEGVVPSLHKGFHWGTSPSMKSSVSGLTCVVINVLLYGSPLVMMKTVIQTRSVKYMPLPMSLLGFVICILWSAQAVFIQDVTVGVPNVLGIILGAAQLVLYAFYCRESGDASRDLMLSHVSVSAA</sequence>
<evidence type="ECO:0000313" key="13">
    <source>
        <dbReference type="Proteomes" id="UP001152797"/>
    </source>
</evidence>
<dbReference type="PANTHER" id="PTHR10791">
    <property type="entry name" value="RAG1-ACTIVATING PROTEIN 1"/>
    <property type="match status" value="1"/>
</dbReference>
<feature type="transmembrane region" description="Helical" evidence="10">
    <location>
        <begin position="46"/>
        <end position="65"/>
    </location>
</feature>
<evidence type="ECO:0000256" key="7">
    <source>
        <dbReference type="ARBA" id="ARBA00022737"/>
    </source>
</evidence>
<dbReference type="FunFam" id="1.20.1280.290:FF:000002">
    <property type="entry name" value="Bidirectional sugar transporter SWEET"/>
    <property type="match status" value="1"/>
</dbReference>
<organism evidence="11">
    <name type="scientific">Cladocopium goreaui</name>
    <dbReference type="NCBI Taxonomy" id="2562237"/>
    <lineage>
        <taxon>Eukaryota</taxon>
        <taxon>Sar</taxon>
        <taxon>Alveolata</taxon>
        <taxon>Dinophyceae</taxon>
        <taxon>Suessiales</taxon>
        <taxon>Symbiodiniaceae</taxon>
        <taxon>Cladocopium</taxon>
    </lineage>
</organism>
<dbReference type="Pfam" id="PF03083">
    <property type="entry name" value="MtN3_slv"/>
    <property type="match status" value="2"/>
</dbReference>
<evidence type="ECO:0000256" key="6">
    <source>
        <dbReference type="ARBA" id="ARBA00022692"/>
    </source>
</evidence>
<keyword evidence="3" id="KW-0813">Transport</keyword>
<dbReference type="InterPro" id="IPR047664">
    <property type="entry name" value="SWEET"/>
</dbReference>
<reference evidence="12 13" key="2">
    <citation type="submission" date="2024-05" db="EMBL/GenBank/DDBJ databases">
        <authorList>
            <person name="Chen Y."/>
            <person name="Shah S."/>
            <person name="Dougan E. K."/>
            <person name="Thang M."/>
            <person name="Chan C."/>
        </authorList>
    </citation>
    <scope>NUCLEOTIDE SEQUENCE [LARGE SCALE GENOMIC DNA]</scope>
</reference>
<keyword evidence="9 10" id="KW-0472">Membrane</keyword>
<keyword evidence="7" id="KW-0677">Repeat</keyword>
<comment type="similarity">
    <text evidence="2">Belongs to the SWEET sugar transporter family.</text>
</comment>
<dbReference type="Gene3D" id="1.20.1280.290">
    <property type="match status" value="2"/>
</dbReference>
<feature type="transmembrane region" description="Helical" evidence="10">
    <location>
        <begin position="146"/>
        <end position="164"/>
    </location>
</feature>
<evidence type="ECO:0000256" key="5">
    <source>
        <dbReference type="ARBA" id="ARBA00022597"/>
    </source>
</evidence>
<dbReference type="GO" id="GO:0005886">
    <property type="term" value="C:plasma membrane"/>
    <property type="evidence" value="ECO:0007669"/>
    <property type="project" value="UniProtKB-SubCell"/>
</dbReference>
<accession>A0A9P1FKN7</accession>